<feature type="compositionally biased region" description="Polar residues" evidence="1">
    <location>
        <begin position="175"/>
        <end position="187"/>
    </location>
</feature>
<dbReference type="Proteomes" id="UP000469452">
    <property type="component" value="Unassembled WGS sequence"/>
</dbReference>
<accession>A0A6A5ACZ8</accession>
<dbReference type="VEuPathDB" id="FungiDB:H257_00445"/>
<gene>
    <name evidence="2" type="ORF">AaE_009120</name>
</gene>
<feature type="compositionally biased region" description="Polar residues" evidence="1">
    <location>
        <begin position="158"/>
        <end position="168"/>
    </location>
</feature>
<comment type="caution">
    <text evidence="2">The sequence shown here is derived from an EMBL/GenBank/DDBJ whole genome shotgun (WGS) entry which is preliminary data.</text>
</comment>
<organism evidence="2 3">
    <name type="scientific">Aphanomyces astaci</name>
    <name type="common">Crayfish plague agent</name>
    <dbReference type="NCBI Taxonomy" id="112090"/>
    <lineage>
        <taxon>Eukaryota</taxon>
        <taxon>Sar</taxon>
        <taxon>Stramenopiles</taxon>
        <taxon>Oomycota</taxon>
        <taxon>Saprolegniomycetes</taxon>
        <taxon>Saprolegniales</taxon>
        <taxon>Verrucalvaceae</taxon>
        <taxon>Aphanomyces</taxon>
    </lineage>
</organism>
<feature type="region of interest" description="Disordered" evidence="1">
    <location>
        <begin position="252"/>
        <end position="274"/>
    </location>
</feature>
<reference evidence="2 3" key="1">
    <citation type="submission" date="2019-06" db="EMBL/GenBank/DDBJ databases">
        <title>Genomics analysis of Aphanomyces spp. identifies a new class of oomycete effector associated with host adaptation.</title>
        <authorList>
            <person name="Gaulin E."/>
        </authorList>
    </citation>
    <scope>NUCLEOTIDE SEQUENCE [LARGE SCALE GENOMIC DNA]</scope>
    <source>
        <strain evidence="2 3">E</strain>
    </source>
</reference>
<protein>
    <submittedName>
        <fullName evidence="2">Uncharacterized protein</fullName>
    </submittedName>
</protein>
<sequence>MLPQVLLVLHGTSTARTSVGRRVELYHVTMKYNRGTKEAKIRYNTLRKYLDLVRELSSVRTPELGASENHRDELVVPAKHPFRSSSNQAVVDSRIRQFRACFRALSATVLTASQIELVVAMMHEANAFMCRYKMPSQSSQVSSNDSGRIDHVAEHSDQGGTHTPNNNDNEPDETSAATSNVALSRPSQLRPYENAFAALFKARKSNNDQPLARNTNDVSVARTTTSPELSEYLKRLADDMLMELHAATPYRSDTIRLPRPPPSSSHVRQSDVDSRLEYTEEDAAYLERIAMGMWANALDANEIVLDHDHDQHDGMDDDENTFQLDRDWERALEAEEAATNRGKTESAEDEVIHDLAQAYFPSYYDNSDDDDDDAFDVTKGKLVTEEMAKPKARSSMSHVLQGYIDDMYYGDDAQVSQATPTSPRPSISLTA</sequence>
<evidence type="ECO:0000313" key="3">
    <source>
        <dbReference type="Proteomes" id="UP000469452"/>
    </source>
</evidence>
<feature type="region of interest" description="Disordered" evidence="1">
    <location>
        <begin position="137"/>
        <end position="187"/>
    </location>
</feature>
<name>A0A6A5ACZ8_APHAT</name>
<feature type="compositionally biased region" description="Basic and acidic residues" evidence="1">
    <location>
        <begin position="147"/>
        <end position="157"/>
    </location>
</feature>
<dbReference type="AlphaFoldDB" id="A0A6A5ACZ8"/>
<dbReference type="EMBL" id="VJMI01014960">
    <property type="protein sequence ID" value="KAF0734823.1"/>
    <property type="molecule type" value="Genomic_DNA"/>
</dbReference>
<evidence type="ECO:0000256" key="1">
    <source>
        <dbReference type="SAM" id="MobiDB-lite"/>
    </source>
</evidence>
<proteinExistence type="predicted"/>
<evidence type="ECO:0000313" key="2">
    <source>
        <dbReference type="EMBL" id="KAF0734823.1"/>
    </source>
</evidence>
<feature type="compositionally biased region" description="Low complexity" evidence="1">
    <location>
        <begin position="137"/>
        <end position="146"/>
    </location>
</feature>